<dbReference type="EnsemblPlants" id="Pp3c18_17580V3.2">
    <property type="protein sequence ID" value="PAC:32981788.CDS.1"/>
    <property type="gene ID" value="Pp3c18_17580"/>
</dbReference>
<reference evidence="2" key="3">
    <citation type="submission" date="2020-12" db="UniProtKB">
        <authorList>
            <consortium name="EnsemblPlants"/>
        </authorList>
    </citation>
    <scope>IDENTIFICATION</scope>
</reference>
<evidence type="ECO:0000313" key="2">
    <source>
        <dbReference type="EnsemblPlants" id="PAC:32981787.CDS.1"/>
    </source>
</evidence>
<gene>
    <name evidence="1" type="ORF">PHYPA_023259</name>
</gene>
<dbReference type="AlphaFoldDB" id="A0A2K1J1E9"/>
<dbReference type="Gramene" id="Pp3c18_17580V3.2">
    <property type="protein sequence ID" value="PAC:32981788.CDS.1"/>
    <property type="gene ID" value="Pp3c18_17580"/>
</dbReference>
<accession>A0A2K1J1E9</accession>
<dbReference type="EnsemblPlants" id="Pp3c18_17580V3.1">
    <property type="protein sequence ID" value="PAC:32981787.CDS.1"/>
    <property type="gene ID" value="Pp3c18_17580"/>
</dbReference>
<protein>
    <submittedName>
        <fullName evidence="1 2">Uncharacterized protein</fullName>
    </submittedName>
</protein>
<dbReference type="Proteomes" id="UP000006727">
    <property type="component" value="Chromosome 18"/>
</dbReference>
<evidence type="ECO:0000313" key="3">
    <source>
        <dbReference type="Proteomes" id="UP000006727"/>
    </source>
</evidence>
<evidence type="ECO:0000313" key="1">
    <source>
        <dbReference type="EMBL" id="PNR35359.1"/>
    </source>
</evidence>
<name>A0A2K1J1E9_PHYPA</name>
<dbReference type="Gramene" id="Pp3c18_17580V3.1">
    <property type="protein sequence ID" value="PAC:32981787.CDS.1"/>
    <property type="gene ID" value="Pp3c18_17580"/>
</dbReference>
<reference evidence="1 3" key="1">
    <citation type="journal article" date="2008" name="Science">
        <title>The Physcomitrella genome reveals evolutionary insights into the conquest of land by plants.</title>
        <authorList>
            <person name="Rensing S."/>
            <person name="Lang D."/>
            <person name="Zimmer A."/>
            <person name="Terry A."/>
            <person name="Salamov A."/>
            <person name="Shapiro H."/>
            <person name="Nishiyama T."/>
            <person name="Perroud P.-F."/>
            <person name="Lindquist E."/>
            <person name="Kamisugi Y."/>
            <person name="Tanahashi T."/>
            <person name="Sakakibara K."/>
            <person name="Fujita T."/>
            <person name="Oishi K."/>
            <person name="Shin-I T."/>
            <person name="Kuroki Y."/>
            <person name="Toyoda A."/>
            <person name="Suzuki Y."/>
            <person name="Hashimoto A."/>
            <person name="Yamaguchi K."/>
            <person name="Sugano A."/>
            <person name="Kohara Y."/>
            <person name="Fujiyama A."/>
            <person name="Anterola A."/>
            <person name="Aoki S."/>
            <person name="Ashton N."/>
            <person name="Barbazuk W.B."/>
            <person name="Barker E."/>
            <person name="Bennetzen J."/>
            <person name="Bezanilla M."/>
            <person name="Blankenship R."/>
            <person name="Cho S.H."/>
            <person name="Dutcher S."/>
            <person name="Estelle M."/>
            <person name="Fawcett J.A."/>
            <person name="Gundlach H."/>
            <person name="Hanada K."/>
            <person name="Heyl A."/>
            <person name="Hicks K.A."/>
            <person name="Hugh J."/>
            <person name="Lohr M."/>
            <person name="Mayer K."/>
            <person name="Melkozernov A."/>
            <person name="Murata T."/>
            <person name="Nelson D."/>
            <person name="Pils B."/>
            <person name="Prigge M."/>
            <person name="Reiss B."/>
            <person name="Renner T."/>
            <person name="Rombauts S."/>
            <person name="Rushton P."/>
            <person name="Sanderfoot A."/>
            <person name="Schween G."/>
            <person name="Shiu S.-H."/>
            <person name="Stueber K."/>
            <person name="Theodoulou F.L."/>
            <person name="Tu H."/>
            <person name="Van de Peer Y."/>
            <person name="Verrier P.J."/>
            <person name="Waters E."/>
            <person name="Wood A."/>
            <person name="Yang L."/>
            <person name="Cove D."/>
            <person name="Cuming A."/>
            <person name="Hasebe M."/>
            <person name="Lucas S."/>
            <person name="Mishler D.B."/>
            <person name="Reski R."/>
            <person name="Grigoriev I."/>
            <person name="Quatrano R.S."/>
            <person name="Boore J.L."/>
        </authorList>
    </citation>
    <scope>NUCLEOTIDE SEQUENCE [LARGE SCALE GENOMIC DNA]</scope>
    <source>
        <strain evidence="2 3">cv. Gransden 2004</strain>
    </source>
</reference>
<reference evidence="1 3" key="2">
    <citation type="journal article" date="2018" name="Plant J.">
        <title>The Physcomitrella patens chromosome-scale assembly reveals moss genome structure and evolution.</title>
        <authorList>
            <person name="Lang D."/>
            <person name="Ullrich K.K."/>
            <person name="Murat F."/>
            <person name="Fuchs J."/>
            <person name="Jenkins J."/>
            <person name="Haas F.B."/>
            <person name="Piednoel M."/>
            <person name="Gundlach H."/>
            <person name="Van Bel M."/>
            <person name="Meyberg R."/>
            <person name="Vives C."/>
            <person name="Morata J."/>
            <person name="Symeonidi A."/>
            <person name="Hiss M."/>
            <person name="Muchero W."/>
            <person name="Kamisugi Y."/>
            <person name="Saleh O."/>
            <person name="Blanc G."/>
            <person name="Decker E.L."/>
            <person name="van Gessel N."/>
            <person name="Grimwood J."/>
            <person name="Hayes R.D."/>
            <person name="Graham S.W."/>
            <person name="Gunter L.E."/>
            <person name="McDaniel S.F."/>
            <person name="Hoernstein S.N.W."/>
            <person name="Larsson A."/>
            <person name="Li F.W."/>
            <person name="Perroud P.F."/>
            <person name="Phillips J."/>
            <person name="Ranjan P."/>
            <person name="Rokshar D.S."/>
            <person name="Rothfels C.J."/>
            <person name="Schneider L."/>
            <person name="Shu S."/>
            <person name="Stevenson D.W."/>
            <person name="Thummler F."/>
            <person name="Tillich M."/>
            <person name="Villarreal Aguilar J.C."/>
            <person name="Widiez T."/>
            <person name="Wong G.K."/>
            <person name="Wymore A."/>
            <person name="Zhang Y."/>
            <person name="Zimmer A.D."/>
            <person name="Quatrano R.S."/>
            <person name="Mayer K.F.X."/>
            <person name="Goodstein D."/>
            <person name="Casacuberta J.M."/>
            <person name="Vandepoele K."/>
            <person name="Reski R."/>
            <person name="Cuming A.C."/>
            <person name="Tuskan G.A."/>
            <person name="Maumus F."/>
            <person name="Salse J."/>
            <person name="Schmutz J."/>
            <person name="Rensing S.A."/>
        </authorList>
    </citation>
    <scope>NUCLEOTIDE SEQUENCE [LARGE SCALE GENOMIC DNA]</scope>
    <source>
        <strain evidence="2 3">cv. Gransden 2004</strain>
    </source>
</reference>
<organism evidence="1">
    <name type="scientific">Physcomitrium patens</name>
    <name type="common">Spreading-leaved earth moss</name>
    <name type="synonym">Physcomitrella patens</name>
    <dbReference type="NCBI Taxonomy" id="3218"/>
    <lineage>
        <taxon>Eukaryota</taxon>
        <taxon>Viridiplantae</taxon>
        <taxon>Streptophyta</taxon>
        <taxon>Embryophyta</taxon>
        <taxon>Bryophyta</taxon>
        <taxon>Bryophytina</taxon>
        <taxon>Bryopsida</taxon>
        <taxon>Funariidae</taxon>
        <taxon>Funariales</taxon>
        <taxon>Funariaceae</taxon>
        <taxon>Physcomitrium</taxon>
    </lineage>
</organism>
<sequence length="107" mass="12145">MLWLQIFISCPQRLKQLVNWSKGRRKSAQVRRRKLPTVAGVSLEKTFHMSEEELGAPEVEIEILGSTITNVPLDSSSGVNIITEKRAYESGVTTFKSCTKYLRMTDQ</sequence>
<dbReference type="EMBL" id="ABEU02000018">
    <property type="protein sequence ID" value="PNR35359.1"/>
    <property type="molecule type" value="Genomic_DNA"/>
</dbReference>
<dbReference type="InParanoid" id="A0A2K1J1E9"/>
<keyword evidence="3" id="KW-1185">Reference proteome</keyword>
<proteinExistence type="predicted"/>